<feature type="chain" id="PRO_5045969077" description="SHOCT domain-containing protein" evidence="1">
    <location>
        <begin position="25"/>
        <end position="183"/>
    </location>
</feature>
<keyword evidence="1" id="KW-0732">Signal</keyword>
<accession>A0ABW4XIN9</accession>
<comment type="caution">
    <text evidence="2">The sequence shown here is derived from an EMBL/GenBank/DDBJ whole genome shotgun (WGS) entry which is preliminary data.</text>
</comment>
<gene>
    <name evidence="2" type="ORF">ACFSJ3_01510</name>
</gene>
<proteinExistence type="predicted"/>
<dbReference type="Proteomes" id="UP001597380">
    <property type="component" value="Unassembled WGS sequence"/>
</dbReference>
<dbReference type="RefSeq" id="WP_345338815.1">
    <property type="nucleotide sequence ID" value="NZ_BAABLI010000007.1"/>
</dbReference>
<organism evidence="2 3">
    <name type="scientific">Corallincola platygyrae</name>
    <dbReference type="NCBI Taxonomy" id="1193278"/>
    <lineage>
        <taxon>Bacteria</taxon>
        <taxon>Pseudomonadati</taxon>
        <taxon>Pseudomonadota</taxon>
        <taxon>Gammaproteobacteria</taxon>
        <taxon>Alteromonadales</taxon>
        <taxon>Psychromonadaceae</taxon>
        <taxon>Corallincola</taxon>
    </lineage>
</organism>
<evidence type="ECO:0000313" key="2">
    <source>
        <dbReference type="EMBL" id="MFD2094649.1"/>
    </source>
</evidence>
<keyword evidence="3" id="KW-1185">Reference proteome</keyword>
<reference evidence="3" key="1">
    <citation type="journal article" date="2019" name="Int. J. Syst. Evol. Microbiol.">
        <title>The Global Catalogue of Microorganisms (GCM) 10K type strain sequencing project: providing services to taxonomists for standard genome sequencing and annotation.</title>
        <authorList>
            <consortium name="The Broad Institute Genomics Platform"/>
            <consortium name="The Broad Institute Genome Sequencing Center for Infectious Disease"/>
            <person name="Wu L."/>
            <person name="Ma J."/>
        </authorList>
    </citation>
    <scope>NUCLEOTIDE SEQUENCE [LARGE SCALE GENOMIC DNA]</scope>
    <source>
        <strain evidence="3">CGMCC 1.10992</strain>
    </source>
</reference>
<dbReference type="EMBL" id="JBHUHT010000004">
    <property type="protein sequence ID" value="MFD2094649.1"/>
    <property type="molecule type" value="Genomic_DNA"/>
</dbReference>
<protein>
    <recommendedName>
        <fullName evidence="4">SHOCT domain-containing protein</fullName>
    </recommendedName>
</protein>
<sequence length="183" mass="21020">MNKNQPLLYTLIVVTLALSFFSHAATKKTYSFALHHNQSSDEAVKASILAALEKRGWTVEESKPPKILATLNHRGIDGRLHIRYNATTVAITNDSYRQAISDDPRQFSEERMEPYYPRGWIKNLRVDIESFLPQMVNLKQETKIDDALKVKLEQLKSLHEDGLLSDEVYNSRQQSLLEEYGVE</sequence>
<evidence type="ECO:0000256" key="1">
    <source>
        <dbReference type="SAM" id="SignalP"/>
    </source>
</evidence>
<name>A0ABW4XIN9_9GAMM</name>
<evidence type="ECO:0000313" key="3">
    <source>
        <dbReference type="Proteomes" id="UP001597380"/>
    </source>
</evidence>
<evidence type="ECO:0008006" key="4">
    <source>
        <dbReference type="Google" id="ProtNLM"/>
    </source>
</evidence>
<feature type="signal peptide" evidence="1">
    <location>
        <begin position="1"/>
        <end position="24"/>
    </location>
</feature>